<gene>
    <name evidence="4" type="ORF">GCK72_023468</name>
</gene>
<name>A0A6A5FWF0_CAERE</name>
<dbReference type="AlphaFoldDB" id="A0A6A5FWF0"/>
<dbReference type="GO" id="GO:0030246">
    <property type="term" value="F:carbohydrate binding"/>
    <property type="evidence" value="ECO:0007669"/>
    <property type="project" value="UniProtKB-UniRule"/>
</dbReference>
<dbReference type="PANTHER" id="PTHR11346">
    <property type="entry name" value="GALECTIN"/>
    <property type="match status" value="1"/>
</dbReference>
<dbReference type="SUPFAM" id="SSF49899">
    <property type="entry name" value="Concanavalin A-like lectins/glucanases"/>
    <property type="match status" value="1"/>
</dbReference>
<dbReference type="CTD" id="9797800"/>
<proteinExistence type="predicted"/>
<dbReference type="Proteomes" id="UP000483820">
    <property type="component" value="Chromosome X"/>
</dbReference>
<dbReference type="EMBL" id="WUAV01000006">
    <property type="protein sequence ID" value="KAF1747010.1"/>
    <property type="molecule type" value="Genomic_DNA"/>
</dbReference>
<dbReference type="CDD" id="cd00070">
    <property type="entry name" value="GLECT"/>
    <property type="match status" value="1"/>
</dbReference>
<accession>A0A6A5FWF0</accession>
<dbReference type="InterPro" id="IPR013320">
    <property type="entry name" value="ConA-like_dom_sf"/>
</dbReference>
<dbReference type="GeneID" id="9797800"/>
<evidence type="ECO:0000256" key="1">
    <source>
        <dbReference type="ARBA" id="ARBA00022734"/>
    </source>
</evidence>
<evidence type="ECO:0000259" key="3">
    <source>
        <dbReference type="PROSITE" id="PS51304"/>
    </source>
</evidence>
<organism evidence="4 5">
    <name type="scientific">Caenorhabditis remanei</name>
    <name type="common">Caenorhabditis vulgaris</name>
    <dbReference type="NCBI Taxonomy" id="31234"/>
    <lineage>
        <taxon>Eukaryota</taxon>
        <taxon>Metazoa</taxon>
        <taxon>Ecdysozoa</taxon>
        <taxon>Nematoda</taxon>
        <taxon>Chromadorea</taxon>
        <taxon>Rhabditida</taxon>
        <taxon>Rhabditina</taxon>
        <taxon>Rhabditomorpha</taxon>
        <taxon>Rhabditoidea</taxon>
        <taxon>Rhabditidae</taxon>
        <taxon>Peloderinae</taxon>
        <taxon>Caenorhabditis</taxon>
    </lineage>
</organism>
<dbReference type="InterPro" id="IPR001079">
    <property type="entry name" value="Galectin_CRD"/>
</dbReference>
<dbReference type="FunFam" id="2.60.120.200:FF:000213">
    <property type="entry name" value="Galectin"/>
    <property type="match status" value="1"/>
</dbReference>
<sequence>MYIIENPHIPSAHPIEESLKAGTEVEVKGGVHDEFAIELLSGDNIVLHMNFRFEENHELVLNSFLNQAWGTEVRHLHPLRRHNPFCVRIYVHEGYFNITVNNDLLVEFDHRFPVMAVQAIGIKGSVHVETITFKGFEFKTEWKQRNNLVNGAVSYAYDSVPNAPSLVQIEGTQHY</sequence>
<dbReference type="KEGG" id="crq:GCK72_023468"/>
<evidence type="ECO:0000313" key="5">
    <source>
        <dbReference type="Proteomes" id="UP000483820"/>
    </source>
</evidence>
<dbReference type="Pfam" id="PF00337">
    <property type="entry name" value="Gal-bind_lectin"/>
    <property type="match status" value="1"/>
</dbReference>
<keyword evidence="1 2" id="KW-0430">Lectin</keyword>
<protein>
    <recommendedName>
        <fullName evidence="2">Galectin</fullName>
    </recommendedName>
</protein>
<dbReference type="SMART" id="SM00908">
    <property type="entry name" value="Gal-bind_lectin"/>
    <property type="match status" value="1"/>
</dbReference>
<comment type="caution">
    <text evidence="4">The sequence shown here is derived from an EMBL/GenBank/DDBJ whole genome shotgun (WGS) entry which is preliminary data.</text>
</comment>
<dbReference type="PROSITE" id="PS51304">
    <property type="entry name" value="GALECTIN"/>
    <property type="match status" value="1"/>
</dbReference>
<dbReference type="PANTHER" id="PTHR11346:SF49">
    <property type="entry name" value="GALAPTIN LEC-7-RELATED"/>
    <property type="match status" value="1"/>
</dbReference>
<evidence type="ECO:0000256" key="2">
    <source>
        <dbReference type="RuleBase" id="RU102079"/>
    </source>
</evidence>
<dbReference type="GO" id="GO:0016936">
    <property type="term" value="F:galactoside binding"/>
    <property type="evidence" value="ECO:0007669"/>
    <property type="project" value="TreeGrafter"/>
</dbReference>
<dbReference type="InterPro" id="IPR044156">
    <property type="entry name" value="Galectin-like"/>
</dbReference>
<reference evidence="4 5" key="1">
    <citation type="submission" date="2019-12" db="EMBL/GenBank/DDBJ databases">
        <title>Chromosome-level assembly of the Caenorhabditis remanei genome.</title>
        <authorList>
            <person name="Teterina A.A."/>
            <person name="Willis J.H."/>
            <person name="Phillips P.C."/>
        </authorList>
    </citation>
    <scope>NUCLEOTIDE SEQUENCE [LARGE SCALE GENOMIC DNA]</scope>
    <source>
        <strain evidence="4 5">PX506</strain>
        <tissue evidence="4">Whole organism</tissue>
    </source>
</reference>
<dbReference type="SMART" id="SM00276">
    <property type="entry name" value="GLECT"/>
    <property type="match status" value="1"/>
</dbReference>
<dbReference type="RefSeq" id="XP_003102601.2">
    <property type="nucleotide sequence ID" value="XM_003102553.2"/>
</dbReference>
<dbReference type="Gene3D" id="2.60.120.200">
    <property type="match status" value="1"/>
</dbReference>
<evidence type="ECO:0000313" key="4">
    <source>
        <dbReference type="EMBL" id="KAF1747010.1"/>
    </source>
</evidence>
<feature type="domain" description="Galectin" evidence="3">
    <location>
        <begin position="11"/>
        <end position="134"/>
    </location>
</feature>